<dbReference type="PROSITE" id="PS50005">
    <property type="entry name" value="TPR"/>
    <property type="match status" value="7"/>
</dbReference>
<comment type="similarity">
    <text evidence="8">Belongs to the CYC8/SSN6 family.</text>
</comment>
<dbReference type="GO" id="GO:0000122">
    <property type="term" value="P:negative regulation of transcription by RNA polymerase II"/>
    <property type="evidence" value="ECO:0007669"/>
    <property type="project" value="TreeGrafter"/>
</dbReference>
<feature type="repeat" description="TPR" evidence="9">
    <location>
        <begin position="89"/>
        <end position="122"/>
    </location>
</feature>
<sequence>MSAVKAIPKPTTLQKLTSVNEQVWLKLGNLAEMMMDWDRALNAYESALRHNPYSIPALSHIASLCRGREQFGKAVEYFKRILALQENNGEAWSALGHCYLMMENLQEAYQAYQQALYHLQNPKDPKLWYGIGILYDRYGSIEHAEEAFSAVMKMDSQFEKASEIYFRLGIIYKQQQKYDLSLQCFRYILRNPPKPLTEVDIWFQTGHVYEQQKEYELAKEAYERVLADNSDHAKVLQQLGWLYHQQNTTFCNQSMAIQYLTRSLKSDSTDAQSWYLLGRCYMVEQNYNKAYEAYQQAVYRDARNPTFWCSIGVLYYQINQYRDALDAYSRAIRLNPYISEVWYDLGTLYESCNNQVQDALDAYQRAAELDPNNPHIKQRLDLLRKSNSSSRTNQPIPQDVSNPYQYHHPHASSPDTPSSTTSHHLSRIPRDPPPPPSDRPYHHPEVRIPDINHTTRPILAKHIRSPIPNQLSPTPPPTQLLSSKQPPMLPFEHSNELIRRTSILYDTDKIKPPQLPPPNHRPPINNSPIESSAADTLMSMAQQKEYSTGKRPLEMADSEEEEEKRTRLESPKKPALTKTGISVS</sequence>
<reference evidence="11" key="1">
    <citation type="journal article" date="2020" name="Microb. Genom.">
        <title>Genetic diversity of clinical and environmental Mucorales isolates obtained from an investigation of mucormycosis cases among solid organ transplant recipients.</title>
        <authorList>
            <person name="Nguyen M.H."/>
            <person name="Kaul D."/>
            <person name="Muto C."/>
            <person name="Cheng S.J."/>
            <person name="Richter R.A."/>
            <person name="Bruno V.M."/>
            <person name="Liu G."/>
            <person name="Beyhan S."/>
            <person name="Sundermann A.J."/>
            <person name="Mounaud S."/>
            <person name="Pasculle A.W."/>
            <person name="Nierman W.C."/>
            <person name="Driscoll E."/>
            <person name="Cumbie R."/>
            <person name="Clancy C.J."/>
            <person name="Dupont C.L."/>
        </authorList>
    </citation>
    <scope>NUCLEOTIDE SEQUENCE</scope>
    <source>
        <strain evidence="11">GL16</strain>
    </source>
</reference>
<dbReference type="FunFam" id="1.25.40.10:FF:000078">
    <property type="entry name" value="Transcriptional corepressor Cyc8"/>
    <property type="match status" value="1"/>
</dbReference>
<evidence type="ECO:0000256" key="3">
    <source>
        <dbReference type="ARBA" id="ARBA00022737"/>
    </source>
</evidence>
<feature type="repeat" description="TPR" evidence="9">
    <location>
        <begin position="271"/>
        <end position="304"/>
    </location>
</feature>
<dbReference type="GO" id="GO:0031490">
    <property type="term" value="F:chromatin DNA binding"/>
    <property type="evidence" value="ECO:0007669"/>
    <property type="project" value="TreeGrafter"/>
</dbReference>
<protein>
    <recommendedName>
        <fullName evidence="13">TPR-like protein</fullName>
    </recommendedName>
</protein>
<dbReference type="GO" id="GO:0005634">
    <property type="term" value="C:nucleus"/>
    <property type="evidence" value="ECO:0007669"/>
    <property type="project" value="UniProtKB-SubCell"/>
</dbReference>
<dbReference type="Pfam" id="PF13181">
    <property type="entry name" value="TPR_8"/>
    <property type="match status" value="3"/>
</dbReference>
<feature type="repeat" description="TPR" evidence="9">
    <location>
        <begin position="305"/>
        <end position="338"/>
    </location>
</feature>
<evidence type="ECO:0000256" key="6">
    <source>
        <dbReference type="ARBA" id="ARBA00023163"/>
    </source>
</evidence>
<keyword evidence="4 9" id="KW-0802">TPR repeat</keyword>
<evidence type="ECO:0000256" key="5">
    <source>
        <dbReference type="ARBA" id="ARBA00023015"/>
    </source>
</evidence>
<feature type="compositionally biased region" description="Basic and acidic residues" evidence="10">
    <location>
        <begin position="439"/>
        <end position="448"/>
    </location>
</feature>
<evidence type="ECO:0000256" key="1">
    <source>
        <dbReference type="ARBA" id="ARBA00004123"/>
    </source>
</evidence>
<dbReference type="Pfam" id="PF13432">
    <property type="entry name" value="TPR_16"/>
    <property type="match status" value="1"/>
</dbReference>
<dbReference type="PROSITE" id="PS50293">
    <property type="entry name" value="TPR_REGION"/>
    <property type="match status" value="2"/>
</dbReference>
<dbReference type="EMBL" id="JAANIT010000162">
    <property type="protein sequence ID" value="KAG1551207.1"/>
    <property type="molecule type" value="Genomic_DNA"/>
</dbReference>
<dbReference type="AlphaFoldDB" id="A0A9P6YKW0"/>
<feature type="compositionally biased region" description="Polar residues" evidence="10">
    <location>
        <begin position="529"/>
        <end position="546"/>
    </location>
</feature>
<proteinExistence type="inferred from homology"/>
<feature type="region of interest" description="Disordered" evidence="10">
    <location>
        <begin position="510"/>
        <end position="584"/>
    </location>
</feature>
<feature type="compositionally biased region" description="Low complexity" evidence="10">
    <location>
        <begin position="411"/>
        <end position="423"/>
    </location>
</feature>
<keyword evidence="7" id="KW-0539">Nucleus</keyword>
<evidence type="ECO:0000256" key="9">
    <source>
        <dbReference type="PROSITE-ProRule" id="PRU00339"/>
    </source>
</evidence>
<dbReference type="SMART" id="SM00028">
    <property type="entry name" value="TPR"/>
    <property type="match status" value="10"/>
</dbReference>
<dbReference type="Proteomes" id="UP000717996">
    <property type="component" value="Unassembled WGS sequence"/>
</dbReference>
<dbReference type="Gene3D" id="1.25.40.10">
    <property type="entry name" value="Tetratricopeptide repeat domain"/>
    <property type="match status" value="2"/>
</dbReference>
<keyword evidence="5" id="KW-0805">Transcription regulation</keyword>
<dbReference type="PANTHER" id="PTHR14017">
    <property type="entry name" value="LYSINE-SPECIFIC DEMETHYLASE"/>
    <property type="match status" value="1"/>
</dbReference>
<evidence type="ECO:0000313" key="11">
    <source>
        <dbReference type="EMBL" id="KAG1551207.1"/>
    </source>
</evidence>
<gene>
    <name evidence="11" type="ORF">G6F51_001995</name>
</gene>
<comment type="subcellular location">
    <subcellularLocation>
        <location evidence="1">Nucleus</location>
    </subcellularLocation>
</comment>
<evidence type="ECO:0000256" key="2">
    <source>
        <dbReference type="ARBA" id="ARBA00022491"/>
    </source>
</evidence>
<keyword evidence="3" id="KW-0677">Repeat</keyword>
<feature type="region of interest" description="Disordered" evidence="10">
    <location>
        <begin position="387"/>
        <end position="448"/>
    </location>
</feature>
<keyword evidence="2" id="KW-0678">Repressor</keyword>
<dbReference type="SUPFAM" id="SSF48452">
    <property type="entry name" value="TPR-like"/>
    <property type="match status" value="1"/>
</dbReference>
<dbReference type="InterPro" id="IPR011990">
    <property type="entry name" value="TPR-like_helical_dom_sf"/>
</dbReference>
<dbReference type="GO" id="GO:0000978">
    <property type="term" value="F:RNA polymerase II cis-regulatory region sequence-specific DNA binding"/>
    <property type="evidence" value="ECO:0007669"/>
    <property type="project" value="TreeGrafter"/>
</dbReference>
<dbReference type="GO" id="GO:0017053">
    <property type="term" value="C:transcription repressor complex"/>
    <property type="evidence" value="ECO:0007669"/>
    <property type="project" value="TreeGrafter"/>
</dbReference>
<dbReference type="PANTHER" id="PTHR14017:SF1">
    <property type="entry name" value="LD02225P"/>
    <property type="match status" value="1"/>
</dbReference>
<feature type="repeat" description="TPR" evidence="9">
    <location>
        <begin position="162"/>
        <end position="195"/>
    </location>
</feature>
<dbReference type="OrthoDB" id="418911at2759"/>
<evidence type="ECO:0000256" key="8">
    <source>
        <dbReference type="ARBA" id="ARBA00061082"/>
    </source>
</evidence>
<organism evidence="11 12">
    <name type="scientific">Rhizopus oryzae</name>
    <name type="common">Mucormycosis agent</name>
    <name type="synonym">Rhizopus arrhizus var. delemar</name>
    <dbReference type="NCBI Taxonomy" id="64495"/>
    <lineage>
        <taxon>Eukaryota</taxon>
        <taxon>Fungi</taxon>
        <taxon>Fungi incertae sedis</taxon>
        <taxon>Mucoromycota</taxon>
        <taxon>Mucoromycotina</taxon>
        <taxon>Mucoromycetes</taxon>
        <taxon>Mucorales</taxon>
        <taxon>Mucorineae</taxon>
        <taxon>Rhizopodaceae</taxon>
        <taxon>Rhizopus</taxon>
    </lineage>
</organism>
<feature type="repeat" description="TPR" evidence="9">
    <location>
        <begin position="125"/>
        <end position="158"/>
    </location>
</feature>
<evidence type="ECO:0008006" key="13">
    <source>
        <dbReference type="Google" id="ProtNLM"/>
    </source>
</evidence>
<feature type="repeat" description="TPR" evidence="9">
    <location>
        <begin position="199"/>
        <end position="232"/>
    </location>
</feature>
<feature type="compositionally biased region" description="Basic and acidic residues" evidence="10">
    <location>
        <begin position="563"/>
        <end position="572"/>
    </location>
</feature>
<evidence type="ECO:0000313" key="12">
    <source>
        <dbReference type="Proteomes" id="UP000717996"/>
    </source>
</evidence>
<keyword evidence="6" id="KW-0804">Transcription</keyword>
<dbReference type="FunFam" id="1.25.40.10:FF:000403">
    <property type="entry name" value="General transcriptional repressor, putative"/>
    <property type="match status" value="1"/>
</dbReference>
<dbReference type="Pfam" id="PF14559">
    <property type="entry name" value="TPR_19"/>
    <property type="match status" value="1"/>
</dbReference>
<accession>A0A9P6YKW0</accession>
<comment type="caution">
    <text evidence="11">The sequence shown here is derived from an EMBL/GenBank/DDBJ whole genome shotgun (WGS) entry which is preliminary data.</text>
</comment>
<feature type="compositionally biased region" description="Polar residues" evidence="10">
    <location>
        <begin position="387"/>
        <end position="404"/>
    </location>
</feature>
<feature type="repeat" description="TPR" evidence="9">
    <location>
        <begin position="21"/>
        <end position="54"/>
    </location>
</feature>
<dbReference type="SUPFAM" id="SSF81901">
    <property type="entry name" value="HCP-like"/>
    <property type="match status" value="1"/>
</dbReference>
<dbReference type="InterPro" id="IPR051630">
    <property type="entry name" value="Corepressor-Demethylase"/>
</dbReference>
<name>A0A9P6YKW0_RHIOR</name>
<evidence type="ECO:0000256" key="4">
    <source>
        <dbReference type="ARBA" id="ARBA00022803"/>
    </source>
</evidence>
<dbReference type="InterPro" id="IPR019734">
    <property type="entry name" value="TPR_rpt"/>
</dbReference>
<evidence type="ECO:0000256" key="10">
    <source>
        <dbReference type="SAM" id="MobiDB-lite"/>
    </source>
</evidence>
<evidence type="ECO:0000256" key="7">
    <source>
        <dbReference type="ARBA" id="ARBA00023242"/>
    </source>
</evidence>
<feature type="region of interest" description="Disordered" evidence="10">
    <location>
        <begin position="465"/>
        <end position="489"/>
    </location>
</feature>